<name>A0AAV7X7A6_9NEOP</name>
<protein>
    <submittedName>
        <fullName evidence="2">Uncharacterized protein</fullName>
    </submittedName>
</protein>
<feature type="region of interest" description="Disordered" evidence="1">
    <location>
        <begin position="439"/>
        <end position="532"/>
    </location>
</feature>
<feature type="compositionally biased region" description="Gly residues" evidence="1">
    <location>
        <begin position="468"/>
        <end position="481"/>
    </location>
</feature>
<feature type="compositionally biased region" description="Gly residues" evidence="1">
    <location>
        <begin position="509"/>
        <end position="532"/>
    </location>
</feature>
<sequence length="692" mass="74078">MLSHAARLLKGVDKLQHSVTLAVSKIEAYERRRGSDGQMLFAAKSDAQVEDDVVDFLTTTMKPFLNEKIKTAEDSKRDEYRRARNLVDIFLSKDQSLPFQANENYFKRRYAAVRPSDFGTTVSGDTEAFALRMARWLSEDIVDELSALGLAVADAKYRSAYDPEDVPGTAERLQRAADDVRRLGAHVKGSSNVQEFCDRVNDTGASTPKEVEQVAKVVKMCRQIVALEVVSEEAIVGRSALRELWVRPFQEAADELEARKDWVRFLAAMYDRLSKHDVQVRRRKADLGPEIGIDYDGYLITTIEDVAMSIFIRLTYMRTSFQASRRALGPFADLGAIEAKAQALGLPAKLRPAAVNLQDANALVSMVSREPERECNDDSGELVVRGESVSVSEALATGCGGGARTVHIYATNTVFVDADVALPGGRLVIVAPRWEVLGSPKIDLNGQPGPDAGGKPGPPDSGSRGADGEAGGPGSPGGSFLGVGATFIGNKPRVTADGGRGGRGRDGGDGGSGSPGGGDGGDGGDGGVGGLGGQRGRALFVNLVGQVFQNDVSTADGPRGDGGRGGYGGTSTVHSARRRRRRRQDEAPSWIPSAISAVADVAKALINRPDRHGGEQAPAPPPPPVYHDGRPGRDNSAGSPEPPAQPLPTLWQSVPPRVLQHAESSADHPYRRRDIQRYLQELRASTAFMTLA</sequence>
<comment type="caution">
    <text evidence="2">The sequence shown here is derived from an EMBL/GenBank/DDBJ whole genome shotgun (WGS) entry which is preliminary data.</text>
</comment>
<proteinExistence type="predicted"/>
<keyword evidence="3" id="KW-1185">Reference proteome</keyword>
<feature type="region of interest" description="Disordered" evidence="1">
    <location>
        <begin position="609"/>
        <end position="651"/>
    </location>
</feature>
<feature type="region of interest" description="Disordered" evidence="1">
    <location>
        <begin position="551"/>
        <end position="591"/>
    </location>
</feature>
<evidence type="ECO:0000313" key="2">
    <source>
        <dbReference type="EMBL" id="KAJ1520312.1"/>
    </source>
</evidence>
<evidence type="ECO:0000313" key="3">
    <source>
        <dbReference type="Proteomes" id="UP001075354"/>
    </source>
</evidence>
<evidence type="ECO:0000256" key="1">
    <source>
        <dbReference type="SAM" id="MobiDB-lite"/>
    </source>
</evidence>
<gene>
    <name evidence="2" type="ORF">ONE63_004511</name>
</gene>
<dbReference type="Proteomes" id="UP001075354">
    <property type="component" value="Chromosome 15"/>
</dbReference>
<reference evidence="2" key="1">
    <citation type="submission" date="2022-12" db="EMBL/GenBank/DDBJ databases">
        <title>Chromosome-level genome assembly of the bean flower thrips Megalurothrips usitatus.</title>
        <authorList>
            <person name="Ma L."/>
            <person name="Liu Q."/>
            <person name="Li H."/>
            <person name="Cai W."/>
        </authorList>
    </citation>
    <scope>NUCLEOTIDE SEQUENCE</scope>
    <source>
        <strain evidence="2">Cailab_2022a</strain>
    </source>
</reference>
<accession>A0AAV7X7A6</accession>
<organism evidence="2 3">
    <name type="scientific">Megalurothrips usitatus</name>
    <name type="common">bean blossom thrips</name>
    <dbReference type="NCBI Taxonomy" id="439358"/>
    <lineage>
        <taxon>Eukaryota</taxon>
        <taxon>Metazoa</taxon>
        <taxon>Ecdysozoa</taxon>
        <taxon>Arthropoda</taxon>
        <taxon>Hexapoda</taxon>
        <taxon>Insecta</taxon>
        <taxon>Pterygota</taxon>
        <taxon>Neoptera</taxon>
        <taxon>Paraneoptera</taxon>
        <taxon>Thysanoptera</taxon>
        <taxon>Terebrantia</taxon>
        <taxon>Thripoidea</taxon>
        <taxon>Thripidae</taxon>
        <taxon>Megalurothrips</taxon>
    </lineage>
</organism>
<dbReference type="AlphaFoldDB" id="A0AAV7X7A6"/>
<dbReference type="EMBL" id="JAPTSV010000015">
    <property type="protein sequence ID" value="KAJ1520312.1"/>
    <property type="molecule type" value="Genomic_DNA"/>
</dbReference>